<organism evidence="1 2">
    <name type="scientific">Pseudanabaena galeata UHCC 0370</name>
    <dbReference type="NCBI Taxonomy" id="3110310"/>
    <lineage>
        <taxon>Bacteria</taxon>
        <taxon>Bacillati</taxon>
        <taxon>Cyanobacteriota</taxon>
        <taxon>Cyanophyceae</taxon>
        <taxon>Pseudanabaenales</taxon>
        <taxon>Pseudanabaenaceae</taxon>
        <taxon>Pseudanabaena</taxon>
    </lineage>
</organism>
<evidence type="ECO:0000313" key="2">
    <source>
        <dbReference type="Proteomes" id="UP001301388"/>
    </source>
</evidence>
<keyword evidence="2" id="KW-1185">Reference proteome</keyword>
<protein>
    <submittedName>
        <fullName evidence="1">Uncharacterized protein</fullName>
    </submittedName>
</protein>
<gene>
    <name evidence="1" type="ORF">VB774_23365</name>
</gene>
<evidence type="ECO:0000313" key="1">
    <source>
        <dbReference type="EMBL" id="MEA5480586.1"/>
    </source>
</evidence>
<sequence length="42" mass="4935">MSKQKSPTSMFGSEKLWTTFSECIPQQRPIIIKRSPRNHDSR</sequence>
<dbReference type="EMBL" id="JAYGIE010000135">
    <property type="protein sequence ID" value="MEA5480586.1"/>
    <property type="molecule type" value="Genomic_DNA"/>
</dbReference>
<reference evidence="1 2" key="1">
    <citation type="submission" date="2023-12" db="EMBL/GenBank/DDBJ databases">
        <title>Baltic Sea Cyanobacteria.</title>
        <authorList>
            <person name="Delbaje E."/>
            <person name="Fewer D.P."/>
            <person name="Shishido T.K."/>
        </authorList>
    </citation>
    <scope>NUCLEOTIDE SEQUENCE [LARGE SCALE GENOMIC DNA]</scope>
    <source>
        <strain evidence="1 2">UHCC 0370</strain>
    </source>
</reference>
<dbReference type="RefSeq" id="WP_323263551.1">
    <property type="nucleotide sequence ID" value="NZ_JAYGIE010000135.1"/>
</dbReference>
<name>A0ABU5TQL0_9CYAN</name>
<proteinExistence type="predicted"/>
<comment type="caution">
    <text evidence="1">The sequence shown here is derived from an EMBL/GenBank/DDBJ whole genome shotgun (WGS) entry which is preliminary data.</text>
</comment>
<accession>A0ABU5TQL0</accession>
<dbReference type="Proteomes" id="UP001301388">
    <property type="component" value="Unassembled WGS sequence"/>
</dbReference>